<gene>
    <name evidence="4" type="primary">omcB_1</name>
    <name evidence="4" type="ORF">CA13_12090</name>
</gene>
<dbReference type="NCBIfam" id="TIGR01451">
    <property type="entry name" value="B_ant_repeat"/>
    <property type="match status" value="1"/>
</dbReference>
<dbReference type="EMBL" id="SJPJ01000001">
    <property type="protein sequence ID" value="TWT79802.1"/>
    <property type="molecule type" value="Genomic_DNA"/>
</dbReference>
<dbReference type="InterPro" id="IPR001434">
    <property type="entry name" value="OmcB-like_DUF11"/>
</dbReference>
<keyword evidence="2" id="KW-0732">Signal</keyword>
<feature type="signal peptide" evidence="2">
    <location>
        <begin position="1"/>
        <end position="21"/>
    </location>
</feature>
<organism evidence="4 5">
    <name type="scientific">Novipirellula herctigrandis</name>
    <dbReference type="NCBI Taxonomy" id="2527986"/>
    <lineage>
        <taxon>Bacteria</taxon>
        <taxon>Pseudomonadati</taxon>
        <taxon>Planctomycetota</taxon>
        <taxon>Planctomycetia</taxon>
        <taxon>Pirellulales</taxon>
        <taxon>Pirellulaceae</taxon>
        <taxon>Novipirellula</taxon>
    </lineage>
</organism>
<name>A0A5C5YXP6_9BACT</name>
<reference evidence="4 5" key="1">
    <citation type="submission" date="2019-02" db="EMBL/GenBank/DDBJ databases">
        <title>Deep-cultivation of Planctomycetes and their phenomic and genomic characterization uncovers novel biology.</title>
        <authorList>
            <person name="Wiegand S."/>
            <person name="Jogler M."/>
            <person name="Boedeker C."/>
            <person name="Pinto D."/>
            <person name="Vollmers J."/>
            <person name="Rivas-Marin E."/>
            <person name="Kohn T."/>
            <person name="Peeters S.H."/>
            <person name="Heuer A."/>
            <person name="Rast P."/>
            <person name="Oberbeckmann S."/>
            <person name="Bunk B."/>
            <person name="Jeske O."/>
            <person name="Meyerdierks A."/>
            <person name="Storesund J.E."/>
            <person name="Kallscheuer N."/>
            <person name="Luecker S."/>
            <person name="Lage O.M."/>
            <person name="Pohl T."/>
            <person name="Merkel B.J."/>
            <person name="Hornburger P."/>
            <person name="Mueller R.-W."/>
            <person name="Bruemmer F."/>
            <person name="Labrenz M."/>
            <person name="Spormann A.M."/>
            <person name="Op Den Camp H."/>
            <person name="Overmann J."/>
            <person name="Amann R."/>
            <person name="Jetten M.S.M."/>
            <person name="Mascher T."/>
            <person name="Medema M.H."/>
            <person name="Devos D.P."/>
            <person name="Kaster A.-K."/>
            <person name="Ovreas L."/>
            <person name="Rohde M."/>
            <person name="Galperin M.Y."/>
            <person name="Jogler C."/>
        </authorList>
    </citation>
    <scope>NUCLEOTIDE SEQUENCE [LARGE SCALE GENOMIC DNA]</scope>
    <source>
        <strain evidence="4 5">CA13</strain>
    </source>
</reference>
<feature type="domain" description="DUF11" evidence="3">
    <location>
        <begin position="615"/>
        <end position="684"/>
    </location>
</feature>
<dbReference type="Gene3D" id="2.60.40.10">
    <property type="entry name" value="Immunoglobulins"/>
    <property type="match status" value="3"/>
</dbReference>
<accession>A0A5C5YXP6</accession>
<dbReference type="AlphaFoldDB" id="A0A5C5YXP6"/>
<evidence type="ECO:0000259" key="3">
    <source>
        <dbReference type="Pfam" id="PF01345"/>
    </source>
</evidence>
<protein>
    <submittedName>
        <fullName evidence="4">Large cysteine-rich periplasmic protein omcB</fullName>
    </submittedName>
</protein>
<feature type="domain" description="DUF11" evidence="3">
    <location>
        <begin position="389"/>
        <end position="481"/>
    </location>
</feature>
<dbReference type="Pfam" id="PF01345">
    <property type="entry name" value="DUF11"/>
    <property type="match status" value="3"/>
</dbReference>
<evidence type="ECO:0000313" key="4">
    <source>
        <dbReference type="EMBL" id="TWT79802.1"/>
    </source>
</evidence>
<comment type="caution">
    <text evidence="4">The sequence shown here is derived from an EMBL/GenBank/DDBJ whole genome shotgun (WGS) entry which is preliminary data.</text>
</comment>
<dbReference type="InterPro" id="IPR051172">
    <property type="entry name" value="Chlamydia_OmcB"/>
</dbReference>
<dbReference type="InterPro" id="IPR047589">
    <property type="entry name" value="DUF11_rpt"/>
</dbReference>
<dbReference type="PANTHER" id="PTHR34819:SF3">
    <property type="entry name" value="CELL SURFACE PROTEIN"/>
    <property type="match status" value="1"/>
</dbReference>
<keyword evidence="5" id="KW-1185">Reference proteome</keyword>
<dbReference type="RefSeq" id="WP_419193965.1">
    <property type="nucleotide sequence ID" value="NZ_SJPJ01000001.1"/>
</dbReference>
<feature type="region of interest" description="Disordered" evidence="1">
    <location>
        <begin position="143"/>
        <end position="168"/>
    </location>
</feature>
<feature type="chain" id="PRO_5022840760" evidence="2">
    <location>
        <begin position="22"/>
        <end position="834"/>
    </location>
</feature>
<dbReference type="PANTHER" id="PTHR34819">
    <property type="entry name" value="LARGE CYSTEINE-RICH PERIPLASMIC PROTEIN OMCB"/>
    <property type="match status" value="1"/>
</dbReference>
<feature type="region of interest" description="Disordered" evidence="1">
    <location>
        <begin position="26"/>
        <end position="55"/>
    </location>
</feature>
<dbReference type="InterPro" id="IPR013783">
    <property type="entry name" value="Ig-like_fold"/>
</dbReference>
<evidence type="ECO:0000313" key="5">
    <source>
        <dbReference type="Proteomes" id="UP000315010"/>
    </source>
</evidence>
<evidence type="ECO:0000256" key="1">
    <source>
        <dbReference type="SAM" id="MobiDB-lite"/>
    </source>
</evidence>
<dbReference type="Proteomes" id="UP000315010">
    <property type="component" value="Unassembled WGS sequence"/>
</dbReference>
<feature type="compositionally biased region" description="Polar residues" evidence="1">
    <location>
        <begin position="35"/>
        <end position="47"/>
    </location>
</feature>
<sequence precursor="true">MKPFGVRLAAGAVTILLGALAAAQAQKDRSDDNESSWTLNASTNLSQPPTPISGIDTEMRQSFANVPPAFPAPIVAPDMGAVEQVQYIEPVEAPTPAPMEGSSGTPSLRLPGGFQDDAQVNANALTNDSASAAEAPSMAMPFAGMPTPGLPESEPNLPSSAMPSAMPGAMPSAMPGAMPSAMPGAMPSAMPGAMPSATTVPPSLAVESNPMETLPVAEVPGWGLPNNDLPNNELPNNELPNNDLPNNKIAREAPPVGYAHSEQPSNMLRGEEPLPGLEALPSPDVAVEPMPALDMNQYSVPPFEPAPQPAPQSYQALAAQPPAIPQPQAIPQPNSSIADERVASRTIQPNMVPAATIPTAAVPVAVDASETLASPGDRRLEGIQSPSIVIQKRAPAEVKVGKPASFVIHVQNVGSVEALDVQVHDRIPLGMRLVDVSPSPVQQGDLLVWALGAMPAGDERTVTLQLIPEQEGELGSVARVTFEAAASVRTVSTRPELKVVQRAPEQVLIGQQLEIEVEVSNPGTGSATGVVVQEDVPDGLEHPKGKQLDNMLGDLAPGEVRHQVLRLRAVEPGMIQNVIRLASDDGVTAEHAVNVEVVAPELQVGLSGPSRRFLERQATYQLDVGNAGTADATNVEIVAQLDRGFTFVSTDYEGQYDPTRHAVYWSLKNLPKGKNGQVPLTLLPVEEGNRKIMIEATADLGTVAKSESLVTVESLAELTFQITDSSDPIEVGGETVYEIKLANSGSRNDSNVRLQLQLPPGIERISADGDAQEDGRGGIFFPPKPELAANSDLVYRVRVRGTAPGTHVVKAIVMSDQSTVPVTKEESTMVYSDR</sequence>
<evidence type="ECO:0000256" key="2">
    <source>
        <dbReference type="SAM" id="SignalP"/>
    </source>
</evidence>
<proteinExistence type="predicted"/>
<feature type="domain" description="DUF11" evidence="3">
    <location>
        <begin position="723"/>
        <end position="817"/>
    </location>
</feature>